<proteinExistence type="inferred from homology"/>
<dbReference type="InterPro" id="IPR011990">
    <property type="entry name" value="TPR-like_helical_dom_sf"/>
</dbReference>
<dbReference type="InterPro" id="IPR034706">
    <property type="entry name" value="CpoB"/>
</dbReference>
<gene>
    <name evidence="5" type="ORF">EG19_00455</name>
</gene>
<organism evidence="5 6">
    <name type="scientific">Thermoanaerobaculum aquaticum</name>
    <dbReference type="NCBI Taxonomy" id="1312852"/>
    <lineage>
        <taxon>Bacteria</taxon>
        <taxon>Pseudomonadati</taxon>
        <taxon>Acidobacteriota</taxon>
        <taxon>Thermoanaerobaculia</taxon>
        <taxon>Thermoanaerobaculales</taxon>
        <taxon>Thermoanaerobaculaceae</taxon>
        <taxon>Thermoanaerobaculum</taxon>
    </lineage>
</organism>
<name>A0A062Y1G7_9BACT</name>
<keyword evidence="6" id="KW-1185">Reference proteome</keyword>
<keyword evidence="3" id="KW-0175">Coiled coil</keyword>
<dbReference type="GO" id="GO:0051301">
    <property type="term" value="P:cell division"/>
    <property type="evidence" value="ECO:0007669"/>
    <property type="project" value="InterPro"/>
</dbReference>
<dbReference type="NCBIfam" id="TIGR02795">
    <property type="entry name" value="tol_pal_ybgF"/>
    <property type="match status" value="1"/>
</dbReference>
<dbReference type="RefSeq" id="WP_038048054.1">
    <property type="nucleotide sequence ID" value="NZ_JMFG01000010.1"/>
</dbReference>
<dbReference type="InterPro" id="IPR039565">
    <property type="entry name" value="BamD-like"/>
</dbReference>
<evidence type="ECO:0000313" key="6">
    <source>
        <dbReference type="Proteomes" id="UP000027284"/>
    </source>
</evidence>
<dbReference type="PROSITE" id="PS51257">
    <property type="entry name" value="PROKAR_LIPOPROTEIN"/>
    <property type="match status" value="1"/>
</dbReference>
<dbReference type="EMBL" id="JMFG01000010">
    <property type="protein sequence ID" value="KDA54241.1"/>
    <property type="molecule type" value="Genomic_DNA"/>
</dbReference>
<reference evidence="5 6" key="1">
    <citation type="submission" date="2014-04" db="EMBL/GenBank/DDBJ databases">
        <title>The Genome Sequence of Thermoanaerobaculum aquaticum MP-01, The First Cultivated Group 23 Acidobacterium.</title>
        <authorList>
            <person name="Stamps B.W."/>
            <person name="Losey N.A."/>
            <person name="Lawson P.A."/>
            <person name="Stevenson B.S."/>
        </authorList>
    </citation>
    <scope>NUCLEOTIDE SEQUENCE [LARGE SCALE GENOMIC DNA]</scope>
    <source>
        <strain evidence="5 6">MP-01</strain>
    </source>
</reference>
<dbReference type="Pfam" id="PF13174">
    <property type="entry name" value="TPR_6"/>
    <property type="match status" value="1"/>
</dbReference>
<keyword evidence="1" id="KW-0732">Signal</keyword>
<dbReference type="Gene3D" id="1.25.40.10">
    <property type="entry name" value="Tetratricopeptide repeat domain"/>
    <property type="match status" value="1"/>
</dbReference>
<dbReference type="PROSITE" id="PS50005">
    <property type="entry name" value="TPR"/>
    <property type="match status" value="1"/>
</dbReference>
<dbReference type="Pfam" id="PF13525">
    <property type="entry name" value="YfiO"/>
    <property type="match status" value="1"/>
</dbReference>
<accession>A0A062Y1G7</accession>
<dbReference type="InterPro" id="IPR014162">
    <property type="entry name" value="CpoB_C"/>
</dbReference>
<sequence length="265" mass="29032">MKYQLGFSALVLASFLAYGCVSSGDIELLHREITDVGKRVDDLARATSGKEDVAALSRTIGQQTSQLLKSNADIQQEIRALREQMETLQAALESTNQRLGQLSQELAAAREKLQALGAAPAGAPAPAGTQPALGTPASEPAQLYNSAYEDYMRGNYDLAIQGFSEYLRRYPDTELSDNALYWIGECHYSKKDYDRAIDTFTQLLNSYKTSDKAAAALLKKGFAYLEKGDKSQAVINLQYVVFEYPASPEASLAKERLAKLGVKIK</sequence>
<dbReference type="HAMAP" id="MF_02066">
    <property type="entry name" value="CpoB"/>
    <property type="match status" value="1"/>
</dbReference>
<dbReference type="AlphaFoldDB" id="A0A062Y1G7"/>
<dbReference type="STRING" id="1312852.EG19_00455"/>
<feature type="domain" description="Outer membrane lipoprotein BamD-like" evidence="4">
    <location>
        <begin position="175"/>
        <end position="251"/>
    </location>
</feature>
<dbReference type="InterPro" id="IPR019734">
    <property type="entry name" value="TPR_rpt"/>
</dbReference>
<evidence type="ECO:0000259" key="4">
    <source>
        <dbReference type="Pfam" id="PF13525"/>
    </source>
</evidence>
<dbReference type="Proteomes" id="UP000027284">
    <property type="component" value="Unassembled WGS sequence"/>
</dbReference>
<comment type="caution">
    <text evidence="5">The sequence shown here is derived from an EMBL/GenBank/DDBJ whole genome shotgun (WGS) entry which is preliminary data.</text>
</comment>
<evidence type="ECO:0000256" key="1">
    <source>
        <dbReference type="ARBA" id="ARBA00022729"/>
    </source>
</evidence>
<protein>
    <recommendedName>
        <fullName evidence="4">Outer membrane lipoprotein BamD-like domain-containing protein</fullName>
    </recommendedName>
</protein>
<evidence type="ECO:0000256" key="3">
    <source>
        <dbReference type="SAM" id="Coils"/>
    </source>
</evidence>
<dbReference type="OrthoDB" id="9768142at2"/>
<feature type="repeat" description="TPR" evidence="2">
    <location>
        <begin position="177"/>
        <end position="210"/>
    </location>
</feature>
<evidence type="ECO:0000313" key="5">
    <source>
        <dbReference type="EMBL" id="KDA54241.1"/>
    </source>
</evidence>
<evidence type="ECO:0000256" key="2">
    <source>
        <dbReference type="PROSITE-ProRule" id="PRU00339"/>
    </source>
</evidence>
<dbReference type="SUPFAM" id="SSF48452">
    <property type="entry name" value="TPR-like"/>
    <property type="match status" value="1"/>
</dbReference>
<keyword evidence="2" id="KW-0802">TPR repeat</keyword>
<feature type="coiled-coil region" evidence="3">
    <location>
        <begin position="64"/>
        <end position="119"/>
    </location>
</feature>